<proteinExistence type="predicted"/>
<dbReference type="EMBL" id="PYAX01000009">
    <property type="protein sequence ID" value="PSL53366.1"/>
    <property type="molecule type" value="Genomic_DNA"/>
</dbReference>
<accession>A0A2P8I4G6</accession>
<gene>
    <name evidence="3" type="ORF">B0I31_109156</name>
</gene>
<name>A0A2P8I4G6_SACCR</name>
<dbReference type="InterPro" id="IPR036457">
    <property type="entry name" value="PPM-type-like_dom_sf"/>
</dbReference>
<evidence type="ECO:0000259" key="2">
    <source>
        <dbReference type="Pfam" id="PF13672"/>
    </source>
</evidence>
<dbReference type="SUPFAM" id="SSF81606">
    <property type="entry name" value="PP2C-like"/>
    <property type="match status" value="1"/>
</dbReference>
<dbReference type="Pfam" id="PF13672">
    <property type="entry name" value="PP2C_2"/>
    <property type="match status" value="1"/>
</dbReference>
<feature type="compositionally biased region" description="Acidic residues" evidence="1">
    <location>
        <begin position="436"/>
        <end position="445"/>
    </location>
</feature>
<feature type="compositionally biased region" description="Basic and acidic residues" evidence="1">
    <location>
        <begin position="361"/>
        <end position="377"/>
    </location>
</feature>
<feature type="compositionally biased region" description="Low complexity" evidence="1">
    <location>
        <begin position="386"/>
        <end position="401"/>
    </location>
</feature>
<dbReference type="InterPro" id="IPR001932">
    <property type="entry name" value="PPM-type_phosphatase-like_dom"/>
</dbReference>
<evidence type="ECO:0000313" key="4">
    <source>
        <dbReference type="Proteomes" id="UP000241118"/>
    </source>
</evidence>
<reference evidence="3 4" key="1">
    <citation type="submission" date="2018-03" db="EMBL/GenBank/DDBJ databases">
        <title>Genomic Encyclopedia of Type Strains, Phase III (KMG-III): the genomes of soil and plant-associated and newly described type strains.</title>
        <authorList>
            <person name="Whitman W."/>
        </authorList>
    </citation>
    <scope>NUCLEOTIDE SEQUENCE [LARGE SCALE GENOMIC DNA]</scope>
    <source>
        <strain evidence="3 4">CGMCC 4.7097</strain>
    </source>
</reference>
<comment type="caution">
    <text evidence="3">The sequence shown here is derived from an EMBL/GenBank/DDBJ whole genome shotgun (WGS) entry which is preliminary data.</text>
</comment>
<dbReference type="Proteomes" id="UP000241118">
    <property type="component" value="Unassembled WGS sequence"/>
</dbReference>
<keyword evidence="4" id="KW-1185">Reference proteome</keyword>
<evidence type="ECO:0000256" key="1">
    <source>
        <dbReference type="SAM" id="MobiDB-lite"/>
    </source>
</evidence>
<organism evidence="3 4">
    <name type="scientific">Saccharothrix carnea</name>
    <dbReference type="NCBI Taxonomy" id="1280637"/>
    <lineage>
        <taxon>Bacteria</taxon>
        <taxon>Bacillati</taxon>
        <taxon>Actinomycetota</taxon>
        <taxon>Actinomycetes</taxon>
        <taxon>Pseudonocardiales</taxon>
        <taxon>Pseudonocardiaceae</taxon>
        <taxon>Saccharothrix</taxon>
    </lineage>
</organism>
<sequence length="463" mass="50245">MNVVNQVFDALKGRGRRQQRIWRAAHHSALGASHVRDGIMCQDYSDSRVLDDGKWAFVVVADGHGSERHFRSDRGAQLAVQTMREVFLAFHERVRAARESVDPGDLHALWAQETSHVVPTWRAMVHADLVAEPPMLPGRQGGERGIVRFVTKFAEHNGLAQTEQLFWQLRGFAQYAGQWTSPTPAELGPLPLPDDSRWDLPKLGSWQAKAYGTTVLGVIVGPDSLHWIQLGDGAMVKIVGGQASYLVPPPPEAIGNMTPSLCDDNAPDGIRVGTIPLDHGHVPSAIVLTTDGVVNSYIEEQGFFRFCQDVAERARAAGGPTRDGRGRSAFVDDLERWLPEISRRGSGDDMSVALAWAGEVPTDHRDEPPPDSAREMPESTDAVDVAAEPETASSPAEIAEITEPASEDVEQVPEDRPGVSIHNPAAAFAHTRVDTDLDGADEAPEESAQTNTGRGVTGDDQGR</sequence>
<dbReference type="OrthoDB" id="4051696at2"/>
<dbReference type="RefSeq" id="WP_106618081.1">
    <property type="nucleotide sequence ID" value="NZ_PYAX01000009.1"/>
</dbReference>
<feature type="region of interest" description="Disordered" evidence="1">
    <location>
        <begin position="358"/>
        <end position="463"/>
    </location>
</feature>
<evidence type="ECO:0000313" key="3">
    <source>
        <dbReference type="EMBL" id="PSL53366.1"/>
    </source>
</evidence>
<dbReference type="AlphaFoldDB" id="A0A2P8I4G6"/>
<feature type="domain" description="PPM-type phosphatase" evidence="2">
    <location>
        <begin position="31"/>
        <end position="318"/>
    </location>
</feature>
<protein>
    <submittedName>
        <fullName evidence="3">Protein phosphatase 2C-like protein</fullName>
    </submittedName>
</protein>